<feature type="binding site" evidence="3">
    <location>
        <begin position="5"/>
        <end position="10"/>
    </location>
    <ligand>
        <name>substrate</name>
    </ligand>
</feature>
<feature type="active site" description="Proton acceptor" evidence="2">
    <location>
        <position position="77"/>
    </location>
</feature>
<evidence type="ECO:0000259" key="4">
    <source>
        <dbReference type="Pfam" id="PF06094"/>
    </source>
</evidence>
<evidence type="ECO:0000256" key="3">
    <source>
        <dbReference type="PIRSR" id="PIRSR617939-2"/>
    </source>
</evidence>
<dbReference type="CDD" id="cd06661">
    <property type="entry name" value="GGCT_like"/>
    <property type="match status" value="1"/>
</dbReference>
<sequence length="159" mass="18333">MKRLYIAYGSNLNLQQMEKRCPTARVYGKGELKDFRLLFKGVPNNAYATIEPFKGGKVPVLVWEVKPKDEKALDIYEGFPNFYYKKDLEVELESGEIVTAMVYIMTNKIKDRINLNLPSERYLRIVKEGYTSSGFDIGFIEEALKVSAEAISKNNRYKL</sequence>
<dbReference type="Proteomes" id="UP000190140">
    <property type="component" value="Unassembled WGS sequence"/>
</dbReference>
<dbReference type="InterPro" id="IPR013024">
    <property type="entry name" value="GGCT-like"/>
</dbReference>
<organism evidence="5 6">
    <name type="scientific">Alkalithermobacter paradoxus</name>
    <dbReference type="NCBI Taxonomy" id="29349"/>
    <lineage>
        <taxon>Bacteria</taxon>
        <taxon>Bacillati</taxon>
        <taxon>Bacillota</taxon>
        <taxon>Clostridia</taxon>
        <taxon>Peptostreptococcales</taxon>
        <taxon>Tepidibacteraceae</taxon>
        <taxon>Alkalithermobacter</taxon>
    </lineage>
</organism>
<dbReference type="RefSeq" id="WP_011838227.1">
    <property type="nucleotide sequence ID" value="NZ_MZGW01000003.1"/>
</dbReference>
<reference evidence="5 6" key="1">
    <citation type="submission" date="2017-03" db="EMBL/GenBank/DDBJ databases">
        <title>Genome sequence of Clostridium thermoalcaliphilum DSM 7309.</title>
        <authorList>
            <person name="Poehlein A."/>
            <person name="Daniel R."/>
        </authorList>
    </citation>
    <scope>NUCLEOTIDE SEQUENCE [LARGE SCALE GENOMIC DNA]</scope>
    <source>
        <strain evidence="5 6">DSM 7309</strain>
    </source>
</reference>
<dbReference type="InterPro" id="IPR009288">
    <property type="entry name" value="AIG2-like_dom"/>
</dbReference>
<feature type="domain" description="Gamma-glutamylcyclotransferase AIG2-like" evidence="4">
    <location>
        <begin position="6"/>
        <end position="111"/>
    </location>
</feature>
<dbReference type="Pfam" id="PF06094">
    <property type="entry name" value="GGACT"/>
    <property type="match status" value="1"/>
</dbReference>
<dbReference type="OrthoDB" id="158990at2"/>
<protein>
    <submittedName>
        <fullName evidence="5">AIG2-like family protein</fullName>
    </submittedName>
</protein>
<keyword evidence="6" id="KW-1185">Reference proteome</keyword>
<dbReference type="InterPro" id="IPR036568">
    <property type="entry name" value="GGCT-like_sf"/>
</dbReference>
<feature type="binding site" evidence="3">
    <location>
        <position position="122"/>
    </location>
    <ligand>
        <name>substrate</name>
    </ligand>
</feature>
<evidence type="ECO:0000313" key="6">
    <source>
        <dbReference type="Proteomes" id="UP000190140"/>
    </source>
</evidence>
<dbReference type="AlphaFoldDB" id="A0A1V4I7M8"/>
<proteinExistence type="predicted"/>
<accession>A0A1V4I7M8</accession>
<dbReference type="InterPro" id="IPR017939">
    <property type="entry name" value="G-Glutamylcylcotransferase"/>
</dbReference>
<comment type="caution">
    <text evidence="5">The sequence shown here is derived from an EMBL/GenBank/DDBJ whole genome shotgun (WGS) entry which is preliminary data.</text>
</comment>
<dbReference type="PANTHER" id="PTHR12935">
    <property type="entry name" value="GAMMA-GLUTAMYLCYCLOTRANSFERASE"/>
    <property type="match status" value="1"/>
</dbReference>
<dbReference type="STRING" id="29349.CLOTH_10770"/>
<keyword evidence="1" id="KW-0456">Lyase</keyword>
<dbReference type="GO" id="GO:0003839">
    <property type="term" value="F:gamma-glutamylcyclotransferase activity"/>
    <property type="evidence" value="ECO:0007669"/>
    <property type="project" value="InterPro"/>
</dbReference>
<dbReference type="PANTHER" id="PTHR12935:SF0">
    <property type="entry name" value="GAMMA-GLUTAMYLCYCLOTRANSFERASE"/>
    <property type="match status" value="1"/>
</dbReference>
<dbReference type="EMBL" id="MZGW01000003">
    <property type="protein sequence ID" value="OPJ55899.1"/>
    <property type="molecule type" value="Genomic_DNA"/>
</dbReference>
<evidence type="ECO:0000256" key="1">
    <source>
        <dbReference type="ARBA" id="ARBA00023239"/>
    </source>
</evidence>
<dbReference type="GeneID" id="35805286"/>
<name>A0A1V4I7M8_9FIRM</name>
<evidence type="ECO:0000256" key="2">
    <source>
        <dbReference type="PIRSR" id="PIRSR617939-1"/>
    </source>
</evidence>
<dbReference type="SUPFAM" id="SSF110857">
    <property type="entry name" value="Gamma-glutamyl cyclotransferase-like"/>
    <property type="match status" value="1"/>
</dbReference>
<evidence type="ECO:0000313" key="5">
    <source>
        <dbReference type="EMBL" id="OPJ55899.1"/>
    </source>
</evidence>
<gene>
    <name evidence="5" type="ORF">CLOTH_10770</name>
</gene>
<dbReference type="Gene3D" id="3.10.490.10">
    <property type="entry name" value="Gamma-glutamyl cyclotransferase-like"/>
    <property type="match status" value="1"/>
</dbReference>